<dbReference type="PANTHER" id="PTHR46491:SF3">
    <property type="entry name" value="CDGSH IRON-SULFUR DOMAIN-CONTAINING PROTEIN 3, MITOCHONDRIAL"/>
    <property type="match status" value="1"/>
</dbReference>
<evidence type="ECO:0000313" key="7">
    <source>
        <dbReference type="Proteomes" id="UP000243525"/>
    </source>
</evidence>
<feature type="domain" description="Iron-binding zinc finger CDGSH type" evidence="5">
    <location>
        <begin position="9"/>
        <end position="45"/>
    </location>
</feature>
<dbReference type="PANTHER" id="PTHR46491">
    <property type="entry name" value="CDGSH IRON SULFUR DOMAIN PROTEIN HOMOLOG"/>
    <property type="match status" value="1"/>
</dbReference>
<dbReference type="AlphaFoldDB" id="A0A2T5C4G7"/>
<dbReference type="Proteomes" id="UP000243525">
    <property type="component" value="Unassembled WGS sequence"/>
</dbReference>
<dbReference type="InterPro" id="IPR042216">
    <property type="entry name" value="MitoNEET_CISD"/>
</dbReference>
<dbReference type="SMART" id="SM00704">
    <property type="entry name" value="ZnF_CDGSH"/>
    <property type="match status" value="2"/>
</dbReference>
<evidence type="ECO:0000313" key="6">
    <source>
        <dbReference type="EMBL" id="PTN09731.1"/>
    </source>
</evidence>
<dbReference type="GO" id="GO:0005737">
    <property type="term" value="C:cytoplasm"/>
    <property type="evidence" value="ECO:0007669"/>
    <property type="project" value="UniProtKB-ARBA"/>
</dbReference>
<dbReference type="Pfam" id="PF09360">
    <property type="entry name" value="zf-CDGSH"/>
    <property type="match status" value="2"/>
</dbReference>
<dbReference type="OrthoDB" id="9795032at2"/>
<evidence type="ECO:0000256" key="4">
    <source>
        <dbReference type="ARBA" id="ARBA00023014"/>
    </source>
</evidence>
<sequence>MKKGKIAEKSPVMLEMEPGTYYWCKCGLSANQPFCDGSHKDTDFSPMEVKIEEKKQVWWCRCKQTDNPPFCDGSHKKL</sequence>
<keyword evidence="4" id="KW-0411">Iron-sulfur</keyword>
<accession>A0A2T5C4G7</accession>
<keyword evidence="3" id="KW-0408">Iron</keyword>
<dbReference type="GO" id="GO:0046872">
    <property type="term" value="F:metal ion binding"/>
    <property type="evidence" value="ECO:0007669"/>
    <property type="project" value="UniProtKB-KW"/>
</dbReference>
<organism evidence="6 7">
    <name type="scientific">Mangrovibacterium marinum</name>
    <dbReference type="NCBI Taxonomy" id="1639118"/>
    <lineage>
        <taxon>Bacteria</taxon>
        <taxon>Pseudomonadati</taxon>
        <taxon>Bacteroidota</taxon>
        <taxon>Bacteroidia</taxon>
        <taxon>Marinilabiliales</taxon>
        <taxon>Prolixibacteraceae</taxon>
        <taxon>Mangrovibacterium</taxon>
    </lineage>
</organism>
<reference evidence="6 7" key="1">
    <citation type="submission" date="2018-04" db="EMBL/GenBank/DDBJ databases">
        <title>Genomic Encyclopedia of Archaeal and Bacterial Type Strains, Phase II (KMG-II): from individual species to whole genera.</title>
        <authorList>
            <person name="Goeker M."/>
        </authorList>
    </citation>
    <scope>NUCLEOTIDE SEQUENCE [LARGE SCALE GENOMIC DNA]</scope>
    <source>
        <strain evidence="6 7">DSM 28823</strain>
    </source>
</reference>
<gene>
    <name evidence="6" type="ORF">C8N47_10315</name>
</gene>
<proteinExistence type="predicted"/>
<dbReference type="InterPro" id="IPR018967">
    <property type="entry name" value="FeS-contain_CDGSH-typ"/>
</dbReference>
<dbReference type="Gene3D" id="3.40.5.90">
    <property type="entry name" value="CDGSH iron-sulfur domain, mitoNEET-type"/>
    <property type="match status" value="2"/>
</dbReference>
<dbReference type="RefSeq" id="WP_107821120.1">
    <property type="nucleotide sequence ID" value="NZ_OY782574.1"/>
</dbReference>
<protein>
    <submittedName>
        <fullName evidence="6">Iron-binding CDGSH zinc finger protein</fullName>
    </submittedName>
</protein>
<dbReference type="EMBL" id="QAAD01000003">
    <property type="protein sequence ID" value="PTN09731.1"/>
    <property type="molecule type" value="Genomic_DNA"/>
</dbReference>
<keyword evidence="7" id="KW-1185">Reference proteome</keyword>
<keyword evidence="2" id="KW-0479">Metal-binding</keyword>
<evidence type="ECO:0000256" key="2">
    <source>
        <dbReference type="ARBA" id="ARBA00022723"/>
    </source>
</evidence>
<evidence type="ECO:0000256" key="1">
    <source>
        <dbReference type="ARBA" id="ARBA00022714"/>
    </source>
</evidence>
<name>A0A2T5C4G7_9BACT</name>
<feature type="domain" description="Iron-binding zinc finger CDGSH type" evidence="5">
    <location>
        <begin position="46"/>
        <end position="77"/>
    </location>
</feature>
<dbReference type="InterPro" id="IPR052950">
    <property type="entry name" value="CISD"/>
</dbReference>
<keyword evidence="1" id="KW-0001">2Fe-2S</keyword>
<evidence type="ECO:0000259" key="5">
    <source>
        <dbReference type="SMART" id="SM00704"/>
    </source>
</evidence>
<evidence type="ECO:0000256" key="3">
    <source>
        <dbReference type="ARBA" id="ARBA00023004"/>
    </source>
</evidence>
<dbReference type="GO" id="GO:0051537">
    <property type="term" value="F:2 iron, 2 sulfur cluster binding"/>
    <property type="evidence" value="ECO:0007669"/>
    <property type="project" value="UniProtKB-KW"/>
</dbReference>
<comment type="caution">
    <text evidence="6">The sequence shown here is derived from an EMBL/GenBank/DDBJ whole genome shotgun (WGS) entry which is preliminary data.</text>
</comment>